<proteinExistence type="predicted"/>
<dbReference type="EMBL" id="FP929055">
    <property type="protein sequence ID" value="CBL25189.1"/>
    <property type="molecule type" value="Genomic_DNA"/>
</dbReference>
<dbReference type="KEGG" id="rto:RTO_04220"/>
<dbReference type="RefSeq" id="WP_015527829.1">
    <property type="nucleotide sequence ID" value="NC_021015.1"/>
</dbReference>
<organism evidence="1 2">
    <name type="scientific">[Ruminococcus] torques L2-14</name>
    <dbReference type="NCBI Taxonomy" id="657313"/>
    <lineage>
        <taxon>Bacteria</taxon>
        <taxon>Bacillati</taxon>
        <taxon>Bacillota</taxon>
        <taxon>Clostridia</taxon>
        <taxon>Lachnospirales</taxon>
        <taxon>Lachnospiraceae</taxon>
        <taxon>Mediterraneibacter</taxon>
    </lineage>
</organism>
<gene>
    <name evidence="1" type="ORF">RTO_04220</name>
</gene>
<reference evidence="1 2" key="1">
    <citation type="submission" date="2010-03" db="EMBL/GenBank/DDBJ databases">
        <title>The genome sequence of Ruminococcus torques L2-14.</title>
        <authorList>
            <consortium name="metaHIT consortium -- http://www.metahit.eu/"/>
            <person name="Pajon A."/>
            <person name="Turner K."/>
            <person name="Parkhill J."/>
            <person name="Duncan S."/>
            <person name="Flint H."/>
        </authorList>
    </citation>
    <scope>NUCLEOTIDE SEQUENCE [LARGE SCALE GENOMIC DNA]</scope>
    <source>
        <strain evidence="1 2">L2-14</strain>
    </source>
</reference>
<dbReference type="AlphaFoldDB" id="D4M1S7"/>
<accession>D4M1S7</accession>
<evidence type="ECO:0000313" key="2">
    <source>
        <dbReference type="Proteomes" id="UP000008956"/>
    </source>
</evidence>
<name>D4M1S7_9FIRM</name>
<dbReference type="PATRIC" id="fig|657313.3.peg.106"/>
<evidence type="ECO:0000313" key="1">
    <source>
        <dbReference type="EMBL" id="CBL25189.1"/>
    </source>
</evidence>
<dbReference type="HOGENOM" id="CLU_1406640_0_0_9"/>
<protein>
    <submittedName>
        <fullName evidence="1">Uncharacterized protein</fullName>
    </submittedName>
</protein>
<dbReference type="Proteomes" id="UP000008956">
    <property type="component" value="Chromosome"/>
</dbReference>
<reference evidence="1 2" key="2">
    <citation type="submission" date="2010-03" db="EMBL/GenBank/DDBJ databases">
        <authorList>
            <person name="Pajon A."/>
        </authorList>
    </citation>
    <scope>NUCLEOTIDE SEQUENCE [LARGE SCALE GENOMIC DNA]</scope>
    <source>
        <strain evidence="1 2">L2-14</strain>
    </source>
</reference>
<sequence length="202" mass="23874">MAIQFKEIRQYLARNVRLSICFEDGYYHDYLMISDIPAEKYKDLYVYGIGMIDVEFSKDIYTSPQNLDDTNSSIKIKECTFEPAIEIVLHKIPRDIERKAEGLLLFKDIKPYLQIGRNFAVVNREDWSYRLYEWKRDIPDEYNDKFVFGIGMEDNFDENDKDIIKALEKRGYDSCMNKRMVIVLSDTGRTDIENVRGAICRN</sequence>